<evidence type="ECO:0000313" key="11">
    <source>
        <dbReference type="EMBL" id="OLF06907.1"/>
    </source>
</evidence>
<keyword evidence="11" id="KW-0969">Cilium</keyword>
<evidence type="ECO:0000256" key="9">
    <source>
        <dbReference type="SAM" id="Phobius"/>
    </source>
</evidence>
<keyword evidence="11" id="KW-0282">Flagellum</keyword>
<dbReference type="Pfam" id="PF00691">
    <property type="entry name" value="OmpA"/>
    <property type="match status" value="1"/>
</dbReference>
<dbReference type="GO" id="GO:0005886">
    <property type="term" value="C:plasma membrane"/>
    <property type="evidence" value="ECO:0007669"/>
    <property type="project" value="UniProtKB-SubCell"/>
</dbReference>
<evidence type="ECO:0000259" key="10">
    <source>
        <dbReference type="PROSITE" id="PS51123"/>
    </source>
</evidence>
<keyword evidence="4 9" id="KW-0812">Transmembrane</keyword>
<dbReference type="SUPFAM" id="SSF103088">
    <property type="entry name" value="OmpA-like"/>
    <property type="match status" value="1"/>
</dbReference>
<accession>A0A1Q8BXR5</accession>
<dbReference type="PANTHER" id="PTHR30329">
    <property type="entry name" value="STATOR ELEMENT OF FLAGELLAR MOTOR COMPLEX"/>
    <property type="match status" value="1"/>
</dbReference>
<gene>
    <name evidence="11" type="ORF">BU204_36110</name>
</gene>
<evidence type="ECO:0000256" key="7">
    <source>
        <dbReference type="PROSITE-ProRule" id="PRU00473"/>
    </source>
</evidence>
<comment type="similarity">
    <text evidence="2">Belongs to the MotB family.</text>
</comment>
<evidence type="ECO:0000256" key="3">
    <source>
        <dbReference type="ARBA" id="ARBA00022475"/>
    </source>
</evidence>
<evidence type="ECO:0000313" key="12">
    <source>
        <dbReference type="Proteomes" id="UP000185596"/>
    </source>
</evidence>
<dbReference type="CDD" id="cd07185">
    <property type="entry name" value="OmpA_C-like"/>
    <property type="match status" value="1"/>
</dbReference>
<feature type="coiled-coil region" evidence="8">
    <location>
        <begin position="119"/>
        <end position="149"/>
    </location>
</feature>
<keyword evidence="5 9" id="KW-1133">Transmembrane helix</keyword>
<organism evidence="11 12">
    <name type="scientific">Actinophytocola xanthii</name>
    <dbReference type="NCBI Taxonomy" id="1912961"/>
    <lineage>
        <taxon>Bacteria</taxon>
        <taxon>Bacillati</taxon>
        <taxon>Actinomycetota</taxon>
        <taxon>Actinomycetes</taxon>
        <taxon>Pseudonocardiales</taxon>
        <taxon>Pseudonocardiaceae</taxon>
    </lineage>
</organism>
<dbReference type="InterPro" id="IPR036737">
    <property type="entry name" value="OmpA-like_sf"/>
</dbReference>
<comment type="subcellular location">
    <subcellularLocation>
        <location evidence="1">Cell membrane</location>
        <topology evidence="1">Single-pass membrane protein</topology>
    </subcellularLocation>
</comment>
<dbReference type="Pfam" id="PF13677">
    <property type="entry name" value="MotB_plug"/>
    <property type="match status" value="1"/>
</dbReference>
<sequence length="299" mass="31756">MSSKRKHRGGGHDEEHENAERWLVTYADMLTLLMVLFIVMFAMSTVDANKFSQLKESLAGAFGGTPSLVSGGSNAGGGTDGASAAPMDIAGATGGGSGVPEGGTNNAVEDLEAVQKADRAKASRTQNAAKAEVDRLEKLRDQMIKALKEGHLEGQVQFAIDQRGLVVRVLTSGVVFGGDSAALRPEGQRILRALVPALDSVPNALEISGHTNQLKVATRNYPSSWELSTARASSVVRYLLQFRGLNANRMTAAGYADQRPLYSPADPRAVTMNRRVEVVVLSNETAEVKALLPTVARGK</sequence>
<dbReference type="STRING" id="1912961.BU204_36110"/>
<dbReference type="InterPro" id="IPR050330">
    <property type="entry name" value="Bact_OuterMem_StrucFunc"/>
</dbReference>
<keyword evidence="3" id="KW-1003">Cell membrane</keyword>
<evidence type="ECO:0000256" key="1">
    <source>
        <dbReference type="ARBA" id="ARBA00004162"/>
    </source>
</evidence>
<keyword evidence="6 7" id="KW-0472">Membrane</keyword>
<keyword evidence="12" id="KW-1185">Reference proteome</keyword>
<reference evidence="11 12" key="1">
    <citation type="submission" date="2016-12" db="EMBL/GenBank/DDBJ databases">
        <title>The draft genome sequence of Actinophytocola sp. 11-183.</title>
        <authorList>
            <person name="Wang W."/>
            <person name="Yuan L."/>
        </authorList>
    </citation>
    <scope>NUCLEOTIDE SEQUENCE [LARGE SCALE GENOMIC DNA]</scope>
    <source>
        <strain evidence="11 12">11-183</strain>
    </source>
</reference>
<dbReference type="PANTHER" id="PTHR30329:SF21">
    <property type="entry name" value="LIPOPROTEIN YIAD-RELATED"/>
    <property type="match status" value="1"/>
</dbReference>
<comment type="caution">
    <text evidence="11">The sequence shown here is derived from an EMBL/GenBank/DDBJ whole genome shotgun (WGS) entry which is preliminary data.</text>
</comment>
<dbReference type="EMBL" id="MSIE01000112">
    <property type="protein sequence ID" value="OLF06907.1"/>
    <property type="molecule type" value="Genomic_DNA"/>
</dbReference>
<dbReference type="OrthoDB" id="9815217at2"/>
<name>A0A1Q8BXR5_9PSEU</name>
<dbReference type="InterPro" id="IPR025713">
    <property type="entry name" value="MotB-like_N_dom"/>
</dbReference>
<dbReference type="PROSITE" id="PS51123">
    <property type="entry name" value="OMPA_2"/>
    <property type="match status" value="1"/>
</dbReference>
<evidence type="ECO:0000256" key="6">
    <source>
        <dbReference type="ARBA" id="ARBA00023136"/>
    </source>
</evidence>
<evidence type="ECO:0000256" key="4">
    <source>
        <dbReference type="ARBA" id="ARBA00022692"/>
    </source>
</evidence>
<feature type="transmembrane region" description="Helical" evidence="9">
    <location>
        <begin position="21"/>
        <end position="43"/>
    </location>
</feature>
<keyword evidence="8" id="KW-0175">Coiled coil</keyword>
<dbReference type="RefSeq" id="WP_075130296.1">
    <property type="nucleotide sequence ID" value="NZ_MSIE01000112.1"/>
</dbReference>
<dbReference type="Gene3D" id="3.30.1330.60">
    <property type="entry name" value="OmpA-like domain"/>
    <property type="match status" value="1"/>
</dbReference>
<feature type="domain" description="OmpA-like" evidence="10">
    <location>
        <begin position="163"/>
        <end position="284"/>
    </location>
</feature>
<evidence type="ECO:0000256" key="2">
    <source>
        <dbReference type="ARBA" id="ARBA00008914"/>
    </source>
</evidence>
<proteinExistence type="inferred from homology"/>
<protein>
    <submittedName>
        <fullName evidence="11">Flagellar motor protein MotB</fullName>
    </submittedName>
</protein>
<keyword evidence="11" id="KW-0966">Cell projection</keyword>
<evidence type="ECO:0000256" key="8">
    <source>
        <dbReference type="SAM" id="Coils"/>
    </source>
</evidence>
<evidence type="ECO:0000256" key="5">
    <source>
        <dbReference type="ARBA" id="ARBA00022989"/>
    </source>
</evidence>
<dbReference type="InterPro" id="IPR006665">
    <property type="entry name" value="OmpA-like"/>
</dbReference>
<dbReference type="AlphaFoldDB" id="A0A1Q8BXR5"/>
<dbReference type="Proteomes" id="UP000185596">
    <property type="component" value="Unassembled WGS sequence"/>
</dbReference>